<dbReference type="Pfam" id="PF16656">
    <property type="entry name" value="Pur_ac_phosph_N"/>
    <property type="match status" value="1"/>
</dbReference>
<dbReference type="InterPro" id="IPR025733">
    <property type="entry name" value="PAPs_C"/>
</dbReference>
<sequence>MGNQRLGFHWGLIFVLGLAVQCNAGVTSTYRRRLEASADMPLDADVFQLFDDDNPDIPQQIHITQGDYDGSAVIVSWITQNDVATSTVHYGTLSYRQHSAQGNVTQYKYSNYTSGYIHHCTLMDLEFNSTYGGTISANGSVRTFSFTTPPEPGPDVPYTFGIIGDLGQTFDSNSTLTHYNANPNAAALLYVGDFSYADNYPNHDNVRWDTWGRFIESSTAYQPWIWTFGNHELDFAPEIGESIPFKPVSYRYQTPYSASGSTEQYYYSVRRASAHIIVLASYSSYGEQNSDSLADCSHACAMHRVSNIAYNITNANCSPVSDNNAPVYITVGDGGNAEGLSTEMTQPQPSYSAFREASFGHGIFDIKNKTHALFEWHRNQDGDNVVADSLWLTNRYFNPTKDS</sequence>
<evidence type="ECO:0000256" key="4">
    <source>
        <dbReference type="ARBA" id="ARBA00023180"/>
    </source>
</evidence>
<dbReference type="AlphaFoldDB" id="A0AAV8H1X1"/>
<keyword evidence="4" id="KW-0325">Glycoprotein</keyword>
<evidence type="ECO:0000256" key="1">
    <source>
        <dbReference type="ARBA" id="ARBA00008723"/>
    </source>
</evidence>
<dbReference type="InterPro" id="IPR015914">
    <property type="entry name" value="PAPs_N"/>
</dbReference>
<evidence type="ECO:0000259" key="8">
    <source>
        <dbReference type="Pfam" id="PF16656"/>
    </source>
</evidence>
<dbReference type="PANTHER" id="PTHR22953:SF143">
    <property type="entry name" value="PURPLE ACID PHOSPHATASE"/>
    <property type="match status" value="1"/>
</dbReference>
<protein>
    <recommendedName>
        <fullName evidence="5">Purple acid phosphatase</fullName>
        <ecNumber evidence="5">3.1.3.2</ecNumber>
    </recommendedName>
</protein>
<comment type="catalytic activity">
    <reaction evidence="5">
        <text>a phosphate monoester + H2O = an alcohol + phosphate</text>
        <dbReference type="Rhea" id="RHEA:15017"/>
        <dbReference type="ChEBI" id="CHEBI:15377"/>
        <dbReference type="ChEBI" id="CHEBI:30879"/>
        <dbReference type="ChEBI" id="CHEBI:43474"/>
        <dbReference type="ChEBI" id="CHEBI:67140"/>
        <dbReference type="EC" id="3.1.3.2"/>
    </reaction>
</comment>
<dbReference type="PANTHER" id="PTHR22953">
    <property type="entry name" value="ACID PHOSPHATASE RELATED"/>
    <property type="match status" value="1"/>
</dbReference>
<gene>
    <name evidence="9" type="ORF">LUZ62_021839</name>
</gene>
<dbReference type="EC" id="3.1.3.2" evidence="5"/>
<evidence type="ECO:0000313" key="9">
    <source>
        <dbReference type="EMBL" id="KAJ4809273.1"/>
    </source>
</evidence>
<evidence type="ECO:0000256" key="3">
    <source>
        <dbReference type="ARBA" id="ARBA00022801"/>
    </source>
</evidence>
<reference evidence="9" key="1">
    <citation type="submission" date="2022-08" db="EMBL/GenBank/DDBJ databases">
        <authorList>
            <person name="Marques A."/>
        </authorList>
    </citation>
    <scope>NUCLEOTIDE SEQUENCE</scope>
    <source>
        <strain evidence="9">RhyPub2mFocal</strain>
        <tissue evidence="9">Leaves</tissue>
    </source>
</reference>
<dbReference type="InterPro" id="IPR039331">
    <property type="entry name" value="PAPs-like"/>
</dbReference>
<comment type="similarity">
    <text evidence="1 5">Belongs to the metallophosphoesterase superfamily. Purple acid phosphatase family.</text>
</comment>
<organism evidence="9 10">
    <name type="scientific">Rhynchospora pubera</name>
    <dbReference type="NCBI Taxonomy" id="906938"/>
    <lineage>
        <taxon>Eukaryota</taxon>
        <taxon>Viridiplantae</taxon>
        <taxon>Streptophyta</taxon>
        <taxon>Embryophyta</taxon>
        <taxon>Tracheophyta</taxon>
        <taxon>Spermatophyta</taxon>
        <taxon>Magnoliopsida</taxon>
        <taxon>Liliopsida</taxon>
        <taxon>Poales</taxon>
        <taxon>Cyperaceae</taxon>
        <taxon>Cyperoideae</taxon>
        <taxon>Rhynchosporeae</taxon>
        <taxon>Rhynchospora</taxon>
    </lineage>
</organism>
<dbReference type="GO" id="GO:0046872">
    <property type="term" value="F:metal ion binding"/>
    <property type="evidence" value="ECO:0007669"/>
    <property type="project" value="InterPro"/>
</dbReference>
<feature type="domain" description="Purple acid phosphatase C-terminal" evidence="7">
    <location>
        <begin position="325"/>
        <end position="389"/>
    </location>
</feature>
<accession>A0AAV8H1X1</accession>
<dbReference type="SUPFAM" id="SSF56300">
    <property type="entry name" value="Metallo-dependent phosphatases"/>
    <property type="match status" value="1"/>
</dbReference>
<evidence type="ECO:0000256" key="5">
    <source>
        <dbReference type="RuleBase" id="RU361203"/>
    </source>
</evidence>
<evidence type="ECO:0000259" key="6">
    <source>
        <dbReference type="Pfam" id="PF00149"/>
    </source>
</evidence>
<feature type="domain" description="Calcineurin-like phosphoesterase" evidence="6">
    <location>
        <begin position="159"/>
        <end position="274"/>
    </location>
</feature>
<dbReference type="InterPro" id="IPR008963">
    <property type="entry name" value="Purple_acid_Pase-like_N"/>
</dbReference>
<dbReference type="Proteomes" id="UP001140206">
    <property type="component" value="Chromosome 1"/>
</dbReference>
<feature type="chain" id="PRO_5043106520" description="Purple acid phosphatase" evidence="5">
    <location>
        <begin position="25"/>
        <end position="403"/>
    </location>
</feature>
<keyword evidence="2 5" id="KW-0732">Signal</keyword>
<dbReference type="Pfam" id="PF14008">
    <property type="entry name" value="Metallophos_C"/>
    <property type="match status" value="1"/>
</dbReference>
<feature type="domain" description="Purple acid phosphatase N-terminal" evidence="8">
    <location>
        <begin position="58"/>
        <end position="148"/>
    </location>
</feature>
<dbReference type="CDD" id="cd00839">
    <property type="entry name" value="MPP_PAPs"/>
    <property type="match status" value="1"/>
</dbReference>
<evidence type="ECO:0000313" key="10">
    <source>
        <dbReference type="Proteomes" id="UP001140206"/>
    </source>
</evidence>
<dbReference type="GO" id="GO:0003993">
    <property type="term" value="F:acid phosphatase activity"/>
    <property type="evidence" value="ECO:0007669"/>
    <property type="project" value="UniProtKB-EC"/>
</dbReference>
<dbReference type="EMBL" id="JAMFTS010000001">
    <property type="protein sequence ID" value="KAJ4809273.1"/>
    <property type="molecule type" value="Genomic_DNA"/>
</dbReference>
<dbReference type="InterPro" id="IPR029052">
    <property type="entry name" value="Metallo-depent_PP-like"/>
</dbReference>
<comment type="caution">
    <text evidence="9">The sequence shown here is derived from an EMBL/GenBank/DDBJ whole genome shotgun (WGS) entry which is preliminary data.</text>
</comment>
<evidence type="ECO:0000259" key="7">
    <source>
        <dbReference type="Pfam" id="PF14008"/>
    </source>
</evidence>
<dbReference type="Gene3D" id="3.60.21.10">
    <property type="match status" value="2"/>
</dbReference>
<feature type="signal peptide" evidence="5">
    <location>
        <begin position="1"/>
        <end position="24"/>
    </location>
</feature>
<proteinExistence type="inferred from homology"/>
<dbReference type="InterPro" id="IPR041792">
    <property type="entry name" value="MPP_PAP"/>
</dbReference>
<dbReference type="Pfam" id="PF00149">
    <property type="entry name" value="Metallophos"/>
    <property type="match status" value="1"/>
</dbReference>
<evidence type="ECO:0000256" key="2">
    <source>
        <dbReference type="ARBA" id="ARBA00022729"/>
    </source>
</evidence>
<dbReference type="InterPro" id="IPR004843">
    <property type="entry name" value="Calcineurin-like_PHP"/>
</dbReference>
<dbReference type="SUPFAM" id="SSF49363">
    <property type="entry name" value="Purple acid phosphatase, N-terminal domain"/>
    <property type="match status" value="1"/>
</dbReference>
<dbReference type="Gene3D" id="2.60.40.380">
    <property type="entry name" value="Purple acid phosphatase-like, N-terminal"/>
    <property type="match status" value="1"/>
</dbReference>
<name>A0AAV8H1X1_9POAL</name>
<keyword evidence="10" id="KW-1185">Reference proteome</keyword>
<keyword evidence="3 5" id="KW-0378">Hydrolase</keyword>